<dbReference type="Proteomes" id="UP001152797">
    <property type="component" value="Unassembled WGS sequence"/>
</dbReference>
<dbReference type="EMBL" id="CAMXCT020005392">
    <property type="protein sequence ID" value="CAL1165603.1"/>
    <property type="molecule type" value="Genomic_DNA"/>
</dbReference>
<dbReference type="OrthoDB" id="441541at2759"/>
<dbReference type="Pfam" id="PF03385">
    <property type="entry name" value="STELLO"/>
    <property type="match status" value="1"/>
</dbReference>
<dbReference type="InterPro" id="IPR005049">
    <property type="entry name" value="STL-like"/>
</dbReference>
<dbReference type="PANTHER" id="PTHR31362:SF0">
    <property type="entry name" value="EXOSTOSIN DOMAIN-CONTAINING PROTEIN-RELATED"/>
    <property type="match status" value="1"/>
</dbReference>
<keyword evidence="3" id="KW-1185">Reference proteome</keyword>
<gene>
    <name evidence="1" type="ORF">C1SCF055_LOCUS37312</name>
</gene>
<evidence type="ECO:0000313" key="1">
    <source>
        <dbReference type="EMBL" id="CAI4012228.1"/>
    </source>
</evidence>
<dbReference type="EMBL" id="CAMXCT010005392">
    <property type="protein sequence ID" value="CAI4012228.1"/>
    <property type="molecule type" value="Genomic_DNA"/>
</dbReference>
<dbReference type="EMBL" id="CAMXCT030005392">
    <property type="protein sequence ID" value="CAL4799540.1"/>
    <property type="molecule type" value="Genomic_DNA"/>
</dbReference>
<comment type="caution">
    <text evidence="1">The sequence shown here is derived from an EMBL/GenBank/DDBJ whole genome shotgun (WGS) entry which is preliminary data.</text>
</comment>
<organism evidence="1">
    <name type="scientific">Cladocopium goreaui</name>
    <dbReference type="NCBI Taxonomy" id="2562237"/>
    <lineage>
        <taxon>Eukaryota</taxon>
        <taxon>Sar</taxon>
        <taxon>Alveolata</taxon>
        <taxon>Dinophyceae</taxon>
        <taxon>Suessiales</taxon>
        <taxon>Symbiodiniaceae</taxon>
        <taxon>Cladocopium</taxon>
    </lineage>
</organism>
<name>A0A9P1DP67_9DINO</name>
<proteinExistence type="predicted"/>
<dbReference type="AlphaFoldDB" id="A0A9P1DP67"/>
<reference evidence="2 3" key="2">
    <citation type="submission" date="2024-05" db="EMBL/GenBank/DDBJ databases">
        <authorList>
            <person name="Chen Y."/>
            <person name="Shah S."/>
            <person name="Dougan E. K."/>
            <person name="Thang M."/>
            <person name="Chan C."/>
        </authorList>
    </citation>
    <scope>NUCLEOTIDE SEQUENCE [LARGE SCALE GENOMIC DNA]</scope>
</reference>
<accession>A0A9P1DP67</accession>
<protein>
    <submittedName>
        <fullName evidence="2">Probable glycosyltransferase STELLO2</fullName>
    </submittedName>
</protein>
<reference evidence="1" key="1">
    <citation type="submission" date="2022-10" db="EMBL/GenBank/DDBJ databases">
        <authorList>
            <person name="Chen Y."/>
            <person name="Dougan E. K."/>
            <person name="Chan C."/>
            <person name="Rhodes N."/>
            <person name="Thang M."/>
        </authorList>
    </citation>
    <scope>NUCLEOTIDE SEQUENCE</scope>
</reference>
<sequence length="189" mass="21785">MAIPPQFFTPYNAQATVHLYEAFWGLLLPVTVHGRVSDIWRAYLTQKLLWDVGQLVTFLPPYVVHDRVAHDYLKDFQSETDLQLKSTALVQFLSQWSSNAPTLLERIEQLWAALYARVWAGVECPRETDETDRKSWEIPLRKSSYDDIQMIKCDICGKIMQLVGVSDFPTAGKSWFLTLLEVFPCPCLE</sequence>
<evidence type="ECO:0000313" key="2">
    <source>
        <dbReference type="EMBL" id="CAL4799540.1"/>
    </source>
</evidence>
<dbReference type="PANTHER" id="PTHR31362">
    <property type="entry name" value="GLYCOSYLTRANSFERASE STELLO1-RELATED"/>
    <property type="match status" value="1"/>
</dbReference>
<evidence type="ECO:0000313" key="3">
    <source>
        <dbReference type="Proteomes" id="UP001152797"/>
    </source>
</evidence>